<sequence length="155" mass="18058">MKVLYPVSEIEEKGIKIFLAGTIEMGNSEDWQQKVIDDFQHFYKEKEIVVLNPRRTNWDSSSVQSIENKQFSDQVNWELDALEKSDFIIMFFDKNSKSPISMLELGLFADSKKMLVCCEEGFWRKGNIDIVCKRKGIPTFENLEQLTTALKNLIH</sequence>
<evidence type="ECO:0008006" key="3">
    <source>
        <dbReference type="Google" id="ProtNLM"/>
    </source>
</evidence>
<comment type="caution">
    <text evidence="1">The sequence shown here is derived from an EMBL/GenBank/DDBJ whole genome shotgun (WGS) entry which is preliminary data.</text>
</comment>
<accession>A0ABR9TQV7</accession>
<dbReference type="EMBL" id="PRDM01000005">
    <property type="protein sequence ID" value="MBE8727392.1"/>
    <property type="molecule type" value="Genomic_DNA"/>
</dbReference>
<reference evidence="1 2" key="1">
    <citation type="submission" date="2018-07" db="EMBL/GenBank/DDBJ databases">
        <title>Genome assembly of strain KB82.</title>
        <authorList>
            <person name="Kukolya J."/>
            <person name="Horvath B."/>
            <person name="Nagy I."/>
            <person name="Toth A."/>
        </authorList>
    </citation>
    <scope>NUCLEOTIDE SEQUENCE [LARGE SCALE GENOMIC DNA]</scope>
    <source>
        <strain evidence="1 2">Kb82</strain>
    </source>
</reference>
<evidence type="ECO:0000313" key="1">
    <source>
        <dbReference type="EMBL" id="MBE8727392.1"/>
    </source>
</evidence>
<gene>
    <name evidence="1" type="ORF">C4F50_20965</name>
</gene>
<dbReference type="Gene3D" id="3.40.50.450">
    <property type="match status" value="1"/>
</dbReference>
<dbReference type="Proteomes" id="UP000640614">
    <property type="component" value="Unassembled WGS sequence"/>
</dbReference>
<name>A0ABR9TQV7_9FLAO</name>
<organism evidence="1 2">
    <name type="scientific">Flavobacterium hungaricum</name>
    <dbReference type="NCBI Taxonomy" id="2082725"/>
    <lineage>
        <taxon>Bacteria</taxon>
        <taxon>Pseudomonadati</taxon>
        <taxon>Bacteroidota</taxon>
        <taxon>Flavobacteriia</taxon>
        <taxon>Flavobacteriales</taxon>
        <taxon>Flavobacteriaceae</taxon>
        <taxon>Flavobacterium</taxon>
    </lineage>
</organism>
<protein>
    <recommendedName>
        <fullName evidence="3">Nucleoside 2-deoxyribosyltransferase like</fullName>
    </recommendedName>
</protein>
<dbReference type="InterPro" id="IPR039470">
    <property type="entry name" value="Nuc_deoxyri_tr2"/>
</dbReference>
<keyword evidence="2" id="KW-1185">Reference proteome</keyword>
<proteinExistence type="predicted"/>
<evidence type="ECO:0000313" key="2">
    <source>
        <dbReference type="Proteomes" id="UP000640614"/>
    </source>
</evidence>
<dbReference type="RefSeq" id="WP_194140550.1">
    <property type="nucleotide sequence ID" value="NZ_PRDM01000005.1"/>
</dbReference>
<dbReference type="Pfam" id="PF15891">
    <property type="entry name" value="Nuc_deoxyri_tr2"/>
    <property type="match status" value="1"/>
</dbReference>